<dbReference type="EC" id="4.2.1.84" evidence="5"/>
<feature type="domain" description="Nitrile hydratase beta subunit-like N-terminal" evidence="7">
    <location>
        <begin position="1"/>
        <end position="85"/>
    </location>
</feature>
<evidence type="ECO:0000256" key="4">
    <source>
        <dbReference type="ARBA" id="ARBA00044877"/>
    </source>
</evidence>
<dbReference type="SUPFAM" id="SSF50090">
    <property type="entry name" value="Electron transport accessory proteins"/>
    <property type="match status" value="1"/>
</dbReference>
<reference evidence="8" key="1">
    <citation type="submission" date="2022-10" db="EMBL/GenBank/DDBJ databases">
        <title>The WGS of Solirubrobacter sp. CPCC 204708.</title>
        <authorList>
            <person name="Jiang Z."/>
        </authorList>
    </citation>
    <scope>NUCLEOTIDE SEQUENCE</scope>
    <source>
        <strain evidence="8">CPCC 204708</strain>
    </source>
</reference>
<dbReference type="InterPro" id="IPR042262">
    <property type="entry name" value="CN_hydtase_beta_C"/>
</dbReference>
<dbReference type="Pfam" id="PF02211">
    <property type="entry name" value="NHase_beta_C"/>
    <property type="match status" value="1"/>
</dbReference>
<dbReference type="Gene3D" id="1.10.472.20">
    <property type="entry name" value="Nitrile hydratase, beta subunit"/>
    <property type="match status" value="1"/>
</dbReference>
<dbReference type="Pfam" id="PF21006">
    <property type="entry name" value="NHase_beta_N"/>
    <property type="match status" value="1"/>
</dbReference>
<evidence type="ECO:0000256" key="3">
    <source>
        <dbReference type="ARBA" id="ARBA00023239"/>
    </source>
</evidence>
<dbReference type="Gene3D" id="2.30.30.50">
    <property type="match status" value="1"/>
</dbReference>
<dbReference type="EMBL" id="JAPCID010000062">
    <property type="protein sequence ID" value="MDA0141669.1"/>
    <property type="molecule type" value="Genomic_DNA"/>
</dbReference>
<accession>A0ABT4RSX4</accession>
<dbReference type="PIRSF" id="PIRSF001427">
    <property type="entry name" value="NHase_beta"/>
    <property type="match status" value="1"/>
</dbReference>
<gene>
    <name evidence="8" type="ORF">OJ962_29530</name>
</gene>
<dbReference type="InterPro" id="IPR049054">
    <property type="entry name" value="CN_hydtase_beta-like_N"/>
</dbReference>
<name>A0ABT4RSX4_9ACTN</name>
<evidence type="ECO:0000313" key="8">
    <source>
        <dbReference type="EMBL" id="MDA0141669.1"/>
    </source>
</evidence>
<evidence type="ECO:0000259" key="6">
    <source>
        <dbReference type="Pfam" id="PF02211"/>
    </source>
</evidence>
<organism evidence="8 9">
    <name type="scientific">Solirubrobacter deserti</name>
    <dbReference type="NCBI Taxonomy" id="2282478"/>
    <lineage>
        <taxon>Bacteria</taxon>
        <taxon>Bacillati</taxon>
        <taxon>Actinomycetota</taxon>
        <taxon>Thermoleophilia</taxon>
        <taxon>Solirubrobacterales</taxon>
        <taxon>Solirubrobacteraceae</taxon>
        <taxon>Solirubrobacter</taxon>
    </lineage>
</organism>
<dbReference type="InterPro" id="IPR024690">
    <property type="entry name" value="CN_hydtase_beta_dom_C"/>
</dbReference>
<dbReference type="InterPro" id="IPR003168">
    <property type="entry name" value="Nitrile_hydratase_bsu"/>
</dbReference>
<keyword evidence="3 5" id="KW-0456">Lyase</keyword>
<evidence type="ECO:0000259" key="7">
    <source>
        <dbReference type="Pfam" id="PF21006"/>
    </source>
</evidence>
<comment type="caution">
    <text evidence="8">The sequence shown here is derived from an EMBL/GenBank/DDBJ whole genome shotgun (WGS) entry which is preliminary data.</text>
</comment>
<dbReference type="Proteomes" id="UP001147700">
    <property type="component" value="Unassembled WGS sequence"/>
</dbReference>
<feature type="domain" description="Nitrile hydratase beta subunit" evidence="6">
    <location>
        <begin position="104"/>
        <end position="200"/>
    </location>
</feature>
<comment type="function">
    <text evidence="1 5">NHase catalyzes the hydration of various nitrile compounds to the corresponding amides.</text>
</comment>
<proteinExistence type="inferred from homology"/>
<evidence type="ECO:0000313" key="9">
    <source>
        <dbReference type="Proteomes" id="UP001147700"/>
    </source>
</evidence>
<protein>
    <recommendedName>
        <fullName evidence="5">Nitrile hydratase subunit beta</fullName>
        <shortName evidence="5">NHase</shortName>
        <ecNumber evidence="5">4.2.1.84</ecNumber>
    </recommendedName>
</protein>
<dbReference type="InterPro" id="IPR008990">
    <property type="entry name" value="Elect_transpt_acc-like_dom_sf"/>
</dbReference>
<sequence>MNGAHDMGGVHGFGPVVPEVDEPIFHGEWEMRVLAMVLACGAGGRWNIDMSRFARENRPPAEYLSLSYYEVWLAGLERLIAERGKPDRVLRAEEVPAVLARGGPADREPIREAAFAVGDRVVTKNINPVGHTRLPRYARGKVGVIERVHGFHVFPDVNATGAGEDPQWLYAVAFTGEELWGPDGDPRSTVCIDAFEPYLDAVR</sequence>
<evidence type="ECO:0000256" key="5">
    <source>
        <dbReference type="PIRNR" id="PIRNR001427"/>
    </source>
</evidence>
<keyword evidence="9" id="KW-1185">Reference proteome</keyword>
<evidence type="ECO:0000256" key="2">
    <source>
        <dbReference type="ARBA" id="ARBA00009098"/>
    </source>
</evidence>
<comment type="catalytic activity">
    <reaction evidence="4 5">
        <text>an aliphatic primary amide = an aliphatic nitrile + H2O</text>
        <dbReference type="Rhea" id="RHEA:12673"/>
        <dbReference type="ChEBI" id="CHEBI:15377"/>
        <dbReference type="ChEBI" id="CHEBI:65285"/>
        <dbReference type="ChEBI" id="CHEBI:80291"/>
        <dbReference type="EC" id="4.2.1.84"/>
    </reaction>
</comment>
<evidence type="ECO:0000256" key="1">
    <source>
        <dbReference type="ARBA" id="ARBA00004042"/>
    </source>
</evidence>
<comment type="similarity">
    <text evidence="2 5">Belongs to the nitrile hydratase subunit beta family.</text>
</comment>
<dbReference type="RefSeq" id="WP_202958582.1">
    <property type="nucleotide sequence ID" value="NZ_JAPCID010000062.1"/>
</dbReference>